<dbReference type="InParanoid" id="A0A371R8I3"/>
<name>A0A371R8I3_9PROT</name>
<protein>
    <submittedName>
        <fullName evidence="1">DUF3299 domain-containing protein</fullName>
    </submittedName>
</protein>
<dbReference type="AlphaFoldDB" id="A0A371R8I3"/>
<dbReference type="EMBL" id="QUQO01000002">
    <property type="protein sequence ID" value="RFB01755.1"/>
    <property type="molecule type" value="Genomic_DNA"/>
</dbReference>
<dbReference type="InterPro" id="IPR021727">
    <property type="entry name" value="DUF3299"/>
</dbReference>
<evidence type="ECO:0000313" key="1">
    <source>
        <dbReference type="EMBL" id="RFB01755.1"/>
    </source>
</evidence>
<proteinExistence type="predicted"/>
<gene>
    <name evidence="1" type="ORF">DX908_15925</name>
</gene>
<comment type="caution">
    <text evidence="1">The sequence shown here is derived from an EMBL/GenBank/DDBJ whole genome shotgun (WGS) entry which is preliminary data.</text>
</comment>
<dbReference type="Pfam" id="PF11736">
    <property type="entry name" value="DUF3299"/>
    <property type="match status" value="1"/>
</dbReference>
<sequence>MIMTFLIAALSLLQPAEPQEISWNDLVPEGVEEVEAPELDHEKIGQQTGSAETVAELDGAYIKMPGFMLPLDYTERGRVRAFLLVPYYGACIHVPPPPPNQIVFVDTAEKPVESKGLWDPVWVTGTMRVKPNENDLGDTAYTLELEKLEPYID</sequence>
<dbReference type="Gene3D" id="2.40.50.870">
    <property type="entry name" value="Protein of unknown function (DUF3299)"/>
    <property type="match status" value="1"/>
</dbReference>
<evidence type="ECO:0000313" key="2">
    <source>
        <dbReference type="Proteomes" id="UP000264589"/>
    </source>
</evidence>
<keyword evidence="2" id="KW-1185">Reference proteome</keyword>
<reference evidence="1 2" key="1">
    <citation type="submission" date="2018-08" db="EMBL/GenBank/DDBJ databases">
        <title>Parvularcula sp. SM1705, isolated from surface water of the South Sea China.</title>
        <authorList>
            <person name="Sun L."/>
        </authorList>
    </citation>
    <scope>NUCLEOTIDE SEQUENCE [LARGE SCALE GENOMIC DNA]</scope>
    <source>
        <strain evidence="1 2">SM1705</strain>
    </source>
</reference>
<accession>A0A371R8I3</accession>
<dbReference type="OrthoDB" id="9812956at2"/>
<dbReference type="Proteomes" id="UP000264589">
    <property type="component" value="Unassembled WGS sequence"/>
</dbReference>
<organism evidence="1 2">
    <name type="scientific">Parvularcula marina</name>
    <dbReference type="NCBI Taxonomy" id="2292771"/>
    <lineage>
        <taxon>Bacteria</taxon>
        <taxon>Pseudomonadati</taxon>
        <taxon>Pseudomonadota</taxon>
        <taxon>Alphaproteobacteria</taxon>
        <taxon>Parvularculales</taxon>
        <taxon>Parvularculaceae</taxon>
        <taxon>Parvularcula</taxon>
    </lineage>
</organism>